<keyword evidence="4 7" id="KW-0812">Transmembrane</keyword>
<name>A0A1F6CD18_HANXR</name>
<evidence type="ECO:0000313" key="8">
    <source>
        <dbReference type="EMBL" id="OGG46920.1"/>
    </source>
</evidence>
<evidence type="ECO:0000256" key="1">
    <source>
        <dbReference type="ARBA" id="ARBA00004651"/>
    </source>
</evidence>
<organism evidence="8 9">
    <name type="scientific">Handelsmanbacteria sp. (strain RIFCSPLOWO2_12_FULL_64_10)</name>
    <dbReference type="NCBI Taxonomy" id="1817868"/>
    <lineage>
        <taxon>Bacteria</taxon>
        <taxon>Candidatus Handelsmaniibacteriota</taxon>
    </lineage>
</organism>
<feature type="transmembrane region" description="Helical" evidence="7">
    <location>
        <begin position="474"/>
        <end position="495"/>
    </location>
</feature>
<gene>
    <name evidence="8" type="ORF">A3F84_20885</name>
</gene>
<accession>A0A1F6CD18</accession>
<evidence type="ECO:0000313" key="9">
    <source>
        <dbReference type="Proteomes" id="UP000178606"/>
    </source>
</evidence>
<protein>
    <recommendedName>
        <fullName evidence="10">Polysaccharide biosynthesis protein C-terminal domain-containing protein</fullName>
    </recommendedName>
</protein>
<feature type="transmembrane region" description="Helical" evidence="7">
    <location>
        <begin position="411"/>
        <end position="431"/>
    </location>
</feature>
<keyword evidence="5 7" id="KW-1133">Transmembrane helix</keyword>
<evidence type="ECO:0000256" key="4">
    <source>
        <dbReference type="ARBA" id="ARBA00022692"/>
    </source>
</evidence>
<feature type="transmembrane region" description="Helical" evidence="7">
    <location>
        <begin position="319"/>
        <end position="338"/>
    </location>
</feature>
<feature type="transmembrane region" description="Helical" evidence="7">
    <location>
        <begin position="149"/>
        <end position="170"/>
    </location>
</feature>
<keyword evidence="6 7" id="KW-0472">Membrane</keyword>
<comment type="subcellular location">
    <subcellularLocation>
        <location evidence="1">Cell membrane</location>
        <topology evidence="1">Multi-pass membrane protein</topology>
    </subcellularLocation>
</comment>
<feature type="transmembrane region" description="Helical" evidence="7">
    <location>
        <begin position="353"/>
        <end position="378"/>
    </location>
</feature>
<dbReference type="EMBL" id="MFKF01000279">
    <property type="protein sequence ID" value="OGG46920.1"/>
    <property type="molecule type" value="Genomic_DNA"/>
</dbReference>
<dbReference type="Pfam" id="PF13440">
    <property type="entry name" value="Polysacc_synt_3"/>
    <property type="match status" value="2"/>
</dbReference>
<feature type="transmembrane region" description="Helical" evidence="7">
    <location>
        <begin position="117"/>
        <end position="137"/>
    </location>
</feature>
<evidence type="ECO:0000256" key="5">
    <source>
        <dbReference type="ARBA" id="ARBA00022989"/>
    </source>
</evidence>
<comment type="similarity">
    <text evidence="2">Belongs to the polysaccharide synthase family.</text>
</comment>
<sequence>MDSSLTGRIARGISWTGAAQVADHLVTVAALALLARLLSPADFGAQALAATVIGLILMVGDLGLGAALIQAPALRRADVRRASAVCAGAGLVWGGLAFALSPWVSRAFHGEEEVRDLIRVLSLCALLHPAGAVPRALMTRGLNFRRLALIDAAAALASATATVALALHGAGAQSLAWGYVVRVALSSGLAWIGPHSPPSQAAKPLFPPPSPTCGGREGVTGGEGGLYESPGAGGDGAGLLRFGLHATGAGLFNYLSASVDYLLVWLYLGPTALGLYYLAYQLVSFVHFRGVSVLLRVLLSAFSAIQDDPERLRCAYLRAVRGIALFAFPVLALLGALAREAVPVFYGPGKGPAVLLVQILCVLGIAKAVGGAVGPVFLARGRADIALLWNGFALATTTVAVAAGIPFGMEGVAAGVSLNALLLLAVSEGIVHRLIPLGFRAYLAAQAPALLAASVSGIAAGCGVVLIHPHLSSAGALIAGAAFGTALYGALIWTFQRKAVSEMAGFIRAWKGDEMGGTRATQSDRPSDLRH</sequence>
<feature type="transmembrane region" description="Helical" evidence="7">
    <location>
        <begin position="443"/>
        <end position="468"/>
    </location>
</feature>
<dbReference type="InterPro" id="IPR050833">
    <property type="entry name" value="Poly_Biosynth_Transport"/>
</dbReference>
<evidence type="ECO:0000256" key="7">
    <source>
        <dbReference type="SAM" id="Phobius"/>
    </source>
</evidence>
<feature type="transmembrane region" description="Helical" evidence="7">
    <location>
        <begin position="12"/>
        <end position="35"/>
    </location>
</feature>
<feature type="transmembrane region" description="Helical" evidence="7">
    <location>
        <begin position="81"/>
        <end position="105"/>
    </location>
</feature>
<dbReference type="CDD" id="cd13127">
    <property type="entry name" value="MATE_tuaB_like"/>
    <property type="match status" value="1"/>
</dbReference>
<comment type="caution">
    <text evidence="8">The sequence shown here is derived from an EMBL/GenBank/DDBJ whole genome shotgun (WGS) entry which is preliminary data.</text>
</comment>
<feature type="transmembrane region" description="Helical" evidence="7">
    <location>
        <begin position="47"/>
        <end position="69"/>
    </location>
</feature>
<feature type="transmembrane region" description="Helical" evidence="7">
    <location>
        <begin position="385"/>
        <end position="405"/>
    </location>
</feature>
<dbReference type="Proteomes" id="UP000178606">
    <property type="component" value="Unassembled WGS sequence"/>
</dbReference>
<dbReference type="GO" id="GO:0005886">
    <property type="term" value="C:plasma membrane"/>
    <property type="evidence" value="ECO:0007669"/>
    <property type="project" value="UniProtKB-SubCell"/>
</dbReference>
<reference evidence="8 9" key="1">
    <citation type="journal article" date="2016" name="Nat. Commun.">
        <title>Thousands of microbial genomes shed light on interconnected biogeochemical processes in an aquifer system.</title>
        <authorList>
            <person name="Anantharaman K."/>
            <person name="Brown C.T."/>
            <person name="Hug L.A."/>
            <person name="Sharon I."/>
            <person name="Castelle C.J."/>
            <person name="Probst A.J."/>
            <person name="Thomas B.C."/>
            <person name="Singh A."/>
            <person name="Wilkins M.J."/>
            <person name="Karaoz U."/>
            <person name="Brodie E.L."/>
            <person name="Williams K.H."/>
            <person name="Hubbard S.S."/>
            <person name="Banfield J.F."/>
        </authorList>
    </citation>
    <scope>NUCLEOTIDE SEQUENCE [LARGE SCALE GENOMIC DNA]</scope>
    <source>
        <strain evidence="9">RIFCSPLOWO2_12_FULL_64_10</strain>
    </source>
</reference>
<evidence type="ECO:0008006" key="10">
    <source>
        <dbReference type="Google" id="ProtNLM"/>
    </source>
</evidence>
<evidence type="ECO:0000256" key="2">
    <source>
        <dbReference type="ARBA" id="ARBA00007430"/>
    </source>
</evidence>
<dbReference type="AlphaFoldDB" id="A0A1F6CD18"/>
<keyword evidence="3" id="KW-1003">Cell membrane</keyword>
<evidence type="ECO:0000256" key="6">
    <source>
        <dbReference type="ARBA" id="ARBA00023136"/>
    </source>
</evidence>
<dbReference type="PANTHER" id="PTHR30250:SF10">
    <property type="entry name" value="LIPOPOLYSACCHARIDE BIOSYNTHESIS PROTEIN WZXC"/>
    <property type="match status" value="1"/>
</dbReference>
<dbReference type="PANTHER" id="PTHR30250">
    <property type="entry name" value="PST FAMILY PREDICTED COLANIC ACID TRANSPORTER"/>
    <property type="match status" value="1"/>
</dbReference>
<proteinExistence type="inferred from homology"/>
<evidence type="ECO:0000256" key="3">
    <source>
        <dbReference type="ARBA" id="ARBA00022475"/>
    </source>
</evidence>